<dbReference type="EC" id="2.3.2.27" evidence="3"/>
<reference evidence="7" key="1">
    <citation type="submission" date="2023-12" db="EMBL/GenBank/DDBJ databases">
        <title>Genome assembly of Anisodus tanguticus.</title>
        <authorList>
            <person name="Wang Y.-J."/>
        </authorList>
    </citation>
    <scope>NUCLEOTIDE SEQUENCE</scope>
    <source>
        <strain evidence="7">KB-2021</strain>
        <tissue evidence="7">Leaf</tissue>
    </source>
</reference>
<protein>
    <recommendedName>
        <fullName evidence="3">RING-type E3 ubiquitin transferase</fullName>
        <ecNumber evidence="3">2.3.2.27</ecNumber>
    </recommendedName>
</protein>
<accession>A0AAE1RM70</accession>
<dbReference type="AlphaFoldDB" id="A0AAE1RM70"/>
<dbReference type="SUPFAM" id="SSF57850">
    <property type="entry name" value="RING/U-box"/>
    <property type="match status" value="1"/>
</dbReference>
<dbReference type="InterPro" id="IPR003613">
    <property type="entry name" value="Ubox_domain"/>
</dbReference>
<evidence type="ECO:0000256" key="2">
    <source>
        <dbReference type="ARBA" id="ARBA00004906"/>
    </source>
</evidence>
<dbReference type="PROSITE" id="PS51698">
    <property type="entry name" value="U_BOX"/>
    <property type="match status" value="1"/>
</dbReference>
<keyword evidence="5" id="KW-0833">Ubl conjugation pathway</keyword>
<evidence type="ECO:0000313" key="7">
    <source>
        <dbReference type="EMBL" id="KAK4354135.1"/>
    </source>
</evidence>
<keyword evidence="8" id="KW-1185">Reference proteome</keyword>
<dbReference type="GO" id="GO:0016567">
    <property type="term" value="P:protein ubiquitination"/>
    <property type="evidence" value="ECO:0007669"/>
    <property type="project" value="InterPro"/>
</dbReference>
<proteinExistence type="predicted"/>
<dbReference type="Gene3D" id="3.30.40.10">
    <property type="entry name" value="Zinc/RING finger domain, C3HC4 (zinc finger)"/>
    <property type="match status" value="1"/>
</dbReference>
<evidence type="ECO:0000256" key="3">
    <source>
        <dbReference type="ARBA" id="ARBA00012483"/>
    </source>
</evidence>
<dbReference type="InterPro" id="IPR016024">
    <property type="entry name" value="ARM-type_fold"/>
</dbReference>
<dbReference type="PANTHER" id="PTHR23315:SF284">
    <property type="entry name" value="U-BOX DOMAIN-CONTAINING PROTEIN 7"/>
    <property type="match status" value="1"/>
</dbReference>
<organism evidence="7 8">
    <name type="scientific">Anisodus tanguticus</name>
    <dbReference type="NCBI Taxonomy" id="243964"/>
    <lineage>
        <taxon>Eukaryota</taxon>
        <taxon>Viridiplantae</taxon>
        <taxon>Streptophyta</taxon>
        <taxon>Embryophyta</taxon>
        <taxon>Tracheophyta</taxon>
        <taxon>Spermatophyta</taxon>
        <taxon>Magnoliopsida</taxon>
        <taxon>eudicotyledons</taxon>
        <taxon>Gunneridae</taxon>
        <taxon>Pentapetalae</taxon>
        <taxon>asterids</taxon>
        <taxon>lamiids</taxon>
        <taxon>Solanales</taxon>
        <taxon>Solanaceae</taxon>
        <taxon>Solanoideae</taxon>
        <taxon>Hyoscyameae</taxon>
        <taxon>Anisodus</taxon>
    </lineage>
</organism>
<comment type="caution">
    <text evidence="7">The sequence shown here is derived from an EMBL/GenBank/DDBJ whole genome shotgun (WGS) entry which is preliminary data.</text>
</comment>
<evidence type="ECO:0000256" key="5">
    <source>
        <dbReference type="ARBA" id="ARBA00022786"/>
    </source>
</evidence>
<dbReference type="CDD" id="cd16664">
    <property type="entry name" value="RING-Ubox_PUB"/>
    <property type="match status" value="1"/>
</dbReference>
<dbReference type="InterPro" id="IPR013083">
    <property type="entry name" value="Znf_RING/FYVE/PHD"/>
</dbReference>
<dbReference type="Proteomes" id="UP001291623">
    <property type="component" value="Unassembled WGS sequence"/>
</dbReference>
<dbReference type="SUPFAM" id="SSF48371">
    <property type="entry name" value="ARM repeat"/>
    <property type="match status" value="1"/>
</dbReference>
<dbReference type="SMART" id="SM00504">
    <property type="entry name" value="Ubox"/>
    <property type="match status" value="1"/>
</dbReference>
<evidence type="ECO:0000259" key="6">
    <source>
        <dbReference type="PROSITE" id="PS51698"/>
    </source>
</evidence>
<keyword evidence="4" id="KW-0808">Transferase</keyword>
<dbReference type="GO" id="GO:0061630">
    <property type="term" value="F:ubiquitin protein ligase activity"/>
    <property type="evidence" value="ECO:0007669"/>
    <property type="project" value="UniProtKB-EC"/>
</dbReference>
<dbReference type="PANTHER" id="PTHR23315">
    <property type="entry name" value="U BOX DOMAIN-CONTAINING"/>
    <property type="match status" value="1"/>
</dbReference>
<dbReference type="Pfam" id="PF04564">
    <property type="entry name" value="U-box"/>
    <property type="match status" value="1"/>
</dbReference>
<comment type="catalytic activity">
    <reaction evidence="1">
        <text>S-ubiquitinyl-[E2 ubiquitin-conjugating enzyme]-L-cysteine + [acceptor protein]-L-lysine = [E2 ubiquitin-conjugating enzyme]-L-cysteine + N(6)-ubiquitinyl-[acceptor protein]-L-lysine.</text>
        <dbReference type="EC" id="2.3.2.27"/>
    </reaction>
</comment>
<dbReference type="InterPro" id="IPR045210">
    <property type="entry name" value="RING-Ubox_PUB"/>
</dbReference>
<name>A0AAE1RM70_9SOLA</name>
<evidence type="ECO:0000256" key="1">
    <source>
        <dbReference type="ARBA" id="ARBA00000900"/>
    </source>
</evidence>
<feature type="domain" description="U-box" evidence="6">
    <location>
        <begin position="1"/>
        <end position="61"/>
    </location>
</feature>
<dbReference type="EMBL" id="JAVYJV010000014">
    <property type="protein sequence ID" value="KAK4354135.1"/>
    <property type="molecule type" value="Genomic_DNA"/>
</dbReference>
<evidence type="ECO:0000256" key="4">
    <source>
        <dbReference type="ARBA" id="ARBA00022679"/>
    </source>
</evidence>
<sequence length="248" mass="28100">MYDPVIIVSGQTYERIFIERWFSDGHNSCPKTQQELPHLGLTPNYCVKGLVASWCEQNGISIPEGPSESLDLNYCRLLLSESESFNSKSMENIVSCKFKGVKVGRLEESSTMEEAEGNEVDESMPAEDDGITKEAQRNEVDEAAMEGEFQVNSFDKYDEFLGILDKEDDLWKKCKVVEEIRHLLKDDEEVRMYMGADGFIEALLRFLDCALHNGDEIAQEIGAMALFNLGVNNNRSVITVFYYAFRVG</sequence>
<evidence type="ECO:0000313" key="8">
    <source>
        <dbReference type="Proteomes" id="UP001291623"/>
    </source>
</evidence>
<gene>
    <name evidence="7" type="ORF">RND71_026329</name>
</gene>
<comment type="pathway">
    <text evidence="2">Protein modification; protein ubiquitination.</text>
</comment>